<organism evidence="1 2">
    <name type="scientific">Pseudoramibacter alactolyticus ATCC 23263</name>
    <dbReference type="NCBI Taxonomy" id="887929"/>
    <lineage>
        <taxon>Bacteria</taxon>
        <taxon>Bacillati</taxon>
        <taxon>Bacillota</taxon>
        <taxon>Clostridia</taxon>
        <taxon>Eubacteriales</taxon>
        <taxon>Eubacteriaceae</taxon>
        <taxon>Pseudoramibacter</taxon>
    </lineage>
</organism>
<protein>
    <submittedName>
        <fullName evidence="1">Uncharacterized protein</fullName>
    </submittedName>
</protein>
<keyword evidence="2" id="KW-1185">Reference proteome</keyword>
<dbReference type="HOGENOM" id="CLU_3172118_0_0_9"/>
<comment type="caution">
    <text evidence="1">The sequence shown here is derived from an EMBL/GenBank/DDBJ whole genome shotgun (WGS) entry which is preliminary data.</text>
</comment>
<proteinExistence type="predicted"/>
<name>E6MH04_9FIRM</name>
<sequence>MAKRLIHKAVISGGLFLYAAAKSKSIDQTSQFVSMIQRNARHFPNIL</sequence>
<evidence type="ECO:0000313" key="2">
    <source>
        <dbReference type="Proteomes" id="UP000004754"/>
    </source>
</evidence>
<gene>
    <name evidence="1" type="ORF">HMP0721_1288</name>
</gene>
<dbReference type="AlphaFoldDB" id="E6MH04"/>
<dbReference type="EMBL" id="AEQN01000016">
    <property type="protein sequence ID" value="EFV01894.1"/>
    <property type="molecule type" value="Genomic_DNA"/>
</dbReference>
<evidence type="ECO:0000313" key="1">
    <source>
        <dbReference type="EMBL" id="EFV01894.1"/>
    </source>
</evidence>
<dbReference type="Proteomes" id="UP000004754">
    <property type="component" value="Unassembled WGS sequence"/>
</dbReference>
<dbReference type="STRING" id="887929.HMP0721_1288"/>
<reference evidence="1 2" key="1">
    <citation type="submission" date="2010-12" db="EMBL/GenBank/DDBJ databases">
        <authorList>
            <person name="Muzny D."/>
            <person name="Qin X."/>
            <person name="Deng J."/>
            <person name="Jiang H."/>
            <person name="Liu Y."/>
            <person name="Qu J."/>
            <person name="Song X.-Z."/>
            <person name="Zhang L."/>
            <person name="Thornton R."/>
            <person name="Coyle M."/>
            <person name="Francisco L."/>
            <person name="Jackson L."/>
            <person name="Javaid M."/>
            <person name="Korchina V."/>
            <person name="Kovar C."/>
            <person name="Mata R."/>
            <person name="Mathew T."/>
            <person name="Ngo R."/>
            <person name="Nguyen L."/>
            <person name="Nguyen N."/>
            <person name="Okwuonu G."/>
            <person name="Ongeri F."/>
            <person name="Pham C."/>
            <person name="Simmons D."/>
            <person name="Wilczek-Boney K."/>
            <person name="Hale W."/>
            <person name="Jakkamsetti A."/>
            <person name="Pham P."/>
            <person name="Ruth R."/>
            <person name="San Lucas F."/>
            <person name="Warren J."/>
            <person name="Zhang J."/>
            <person name="Zhao Z."/>
            <person name="Zhou C."/>
            <person name="Zhu D."/>
            <person name="Lee S."/>
            <person name="Bess C."/>
            <person name="Blankenburg K."/>
            <person name="Forbes L."/>
            <person name="Fu Q."/>
            <person name="Gubbala S."/>
            <person name="Hirani K."/>
            <person name="Jayaseelan J.C."/>
            <person name="Lara F."/>
            <person name="Munidasa M."/>
            <person name="Palculict T."/>
            <person name="Patil S."/>
            <person name="Pu L.-L."/>
            <person name="Saada N."/>
            <person name="Tang L."/>
            <person name="Weissenberger G."/>
            <person name="Zhu Y."/>
            <person name="Hemphill L."/>
            <person name="Shang Y."/>
            <person name="Youmans B."/>
            <person name="Ayvaz T."/>
            <person name="Ross M."/>
            <person name="Santibanez J."/>
            <person name="Aqrawi P."/>
            <person name="Gross S."/>
            <person name="Joshi V."/>
            <person name="Fowler G."/>
            <person name="Nazareth L."/>
            <person name="Reid J."/>
            <person name="Worley K."/>
            <person name="Petrosino J."/>
            <person name="Highlander S."/>
            <person name="Gibbs R."/>
        </authorList>
    </citation>
    <scope>NUCLEOTIDE SEQUENCE [LARGE SCALE GENOMIC DNA]</scope>
    <source>
        <strain evidence="1 2">ATCC 23263</strain>
    </source>
</reference>
<accession>E6MH04</accession>